<evidence type="ECO:0000313" key="7">
    <source>
        <dbReference type="Proteomes" id="UP000002171"/>
    </source>
</evidence>
<keyword evidence="5" id="KW-0472">Membrane</keyword>
<dbReference type="RefSeq" id="WP_007022602.1">
    <property type="nucleotide sequence ID" value="NZ_CH724127.1"/>
</dbReference>
<evidence type="ECO:0000256" key="4">
    <source>
        <dbReference type="ARBA" id="ARBA00022519"/>
    </source>
</evidence>
<proteinExistence type="predicted"/>
<dbReference type="Gene3D" id="3.40.190.10">
    <property type="entry name" value="Periplasmic binding protein-like II"/>
    <property type="match status" value="2"/>
</dbReference>
<keyword evidence="3" id="KW-1003">Cell membrane</keyword>
<name>A0A7U8GT31_NEPCE</name>
<dbReference type="SUPFAM" id="SSF53850">
    <property type="entry name" value="Periplasmic binding protein-like II"/>
    <property type="match status" value="1"/>
</dbReference>
<dbReference type="OrthoDB" id="9815454at2"/>
<reference evidence="6 7" key="1">
    <citation type="submission" date="2006-02" db="EMBL/GenBank/DDBJ databases">
        <authorList>
            <person name="Pinhassi J."/>
            <person name="Pedros-Alio C."/>
            <person name="Ferriera S."/>
            <person name="Johnson J."/>
            <person name="Kravitz S."/>
            <person name="Halpern A."/>
            <person name="Remington K."/>
            <person name="Beeson K."/>
            <person name="Tran B."/>
            <person name="Rogers Y.-H."/>
            <person name="Friedman R."/>
            <person name="Venter J.C."/>
        </authorList>
    </citation>
    <scope>NUCLEOTIDE SEQUENCE [LARGE SCALE GENOMIC DNA]</scope>
    <source>
        <strain evidence="6 7">MED92</strain>
    </source>
</reference>
<keyword evidence="4" id="KW-0997">Cell inner membrane</keyword>
<protein>
    <submittedName>
        <fullName evidence="6">Nitrate transporter, putative</fullName>
    </submittedName>
</protein>
<evidence type="ECO:0000256" key="2">
    <source>
        <dbReference type="ARBA" id="ARBA00022448"/>
    </source>
</evidence>
<dbReference type="GO" id="GO:0012505">
    <property type="term" value="C:endomembrane system"/>
    <property type="evidence" value="ECO:0007669"/>
    <property type="project" value="UniProtKB-SubCell"/>
</dbReference>
<dbReference type="Proteomes" id="UP000002171">
    <property type="component" value="Unassembled WGS sequence"/>
</dbReference>
<comment type="subcellular location">
    <subcellularLocation>
        <location evidence="1">Endomembrane system</location>
    </subcellularLocation>
</comment>
<organism evidence="6 7">
    <name type="scientific">Neptuniibacter caesariensis</name>
    <dbReference type="NCBI Taxonomy" id="207954"/>
    <lineage>
        <taxon>Bacteria</taxon>
        <taxon>Pseudomonadati</taxon>
        <taxon>Pseudomonadota</taxon>
        <taxon>Gammaproteobacteria</taxon>
        <taxon>Oceanospirillales</taxon>
        <taxon>Oceanospirillaceae</taxon>
        <taxon>Neptuniibacter</taxon>
    </lineage>
</organism>
<accession>A0A7U8GT31</accession>
<dbReference type="CDD" id="cd13553">
    <property type="entry name" value="PBP2_NrtA_CpmA_like"/>
    <property type="match status" value="1"/>
</dbReference>
<evidence type="ECO:0000256" key="5">
    <source>
        <dbReference type="ARBA" id="ARBA00023136"/>
    </source>
</evidence>
<gene>
    <name evidence="6" type="ORF">MED92_02928</name>
</gene>
<dbReference type="InterPro" id="IPR044527">
    <property type="entry name" value="NrtA/CpmA_ABC-bd_dom"/>
</dbReference>
<dbReference type="EMBL" id="AAOW01000005">
    <property type="protein sequence ID" value="EAR61867.1"/>
    <property type="molecule type" value="Genomic_DNA"/>
</dbReference>
<dbReference type="PANTHER" id="PTHR30024">
    <property type="entry name" value="ALIPHATIC SULFONATES-BINDING PROTEIN-RELATED"/>
    <property type="match status" value="1"/>
</dbReference>
<keyword evidence="2" id="KW-0813">Transport</keyword>
<comment type="caution">
    <text evidence="6">The sequence shown here is derived from an EMBL/GenBank/DDBJ whole genome shotgun (WGS) entry which is preliminary data.</text>
</comment>
<dbReference type="PANTHER" id="PTHR30024:SF43">
    <property type="entry name" value="BLL4572 PROTEIN"/>
    <property type="match status" value="1"/>
</dbReference>
<dbReference type="Pfam" id="PF13379">
    <property type="entry name" value="NMT1_2"/>
    <property type="match status" value="1"/>
</dbReference>
<evidence type="ECO:0000313" key="6">
    <source>
        <dbReference type="EMBL" id="EAR61867.1"/>
    </source>
</evidence>
<evidence type="ECO:0000256" key="3">
    <source>
        <dbReference type="ARBA" id="ARBA00022475"/>
    </source>
</evidence>
<keyword evidence="7" id="KW-1185">Reference proteome</keyword>
<dbReference type="AlphaFoldDB" id="A0A7U8GT31"/>
<sequence length="341" mass="38044">MTAPTELEKTKLTLGFVALLDCAPLVVAREKGFFNKYGLSVVLSKESSWATIRDKVSFGILDGAQMLAPMPLAATLGLNGNKTPMVTALALSQNGTAITLGKELFLALSQHVTDWDNDETVGSQFKALIKSMGRKPVIATVYPYSNHHYQLRYWLKKHNISFADDVELVAIPPTKMLENLSNGLIDGYCVGEPWNSLALINQSGGLLTTGYRIWGTQIEKVLGVTAQWADENPLTHQALVRAIYEACEWLSQSENKDELIELLSLPPYLDRSANLIKGFTPPYSMEQRFFGNEVNLPGQQQGQFLLEQMQACGQLSDEQIDLFSISKQVFREDLYREWCTN</sequence>
<evidence type="ECO:0000256" key="1">
    <source>
        <dbReference type="ARBA" id="ARBA00004308"/>
    </source>
</evidence>